<accession>A0A0R2XDJ8</accession>
<organism evidence="4 5">
    <name type="scientific">Verrucomicrobia subdivision 6 bacterium BACL9 MAG-120924-bin69</name>
    <dbReference type="NCBI Taxonomy" id="1655635"/>
    <lineage>
        <taxon>Bacteria</taxon>
        <taxon>Pseudomonadati</taxon>
        <taxon>Verrucomicrobiota</taxon>
        <taxon>Verrucomicrobiia</taxon>
        <taxon>Verrucomicrobiales</taxon>
        <taxon>Verrucomicrobia subdivision 6</taxon>
    </lineage>
</organism>
<proteinExistence type="predicted"/>
<dbReference type="PIRSF" id="PIRSF036480">
    <property type="entry name" value="FormyFH4_hydr"/>
    <property type="match status" value="1"/>
</dbReference>
<dbReference type="InterPro" id="IPR002376">
    <property type="entry name" value="Formyl_transf_N"/>
</dbReference>
<dbReference type="GO" id="GO:0006189">
    <property type="term" value="P:'de novo' IMP biosynthetic process"/>
    <property type="evidence" value="ECO:0007669"/>
    <property type="project" value="InterPro"/>
</dbReference>
<reference evidence="4 5" key="1">
    <citation type="submission" date="2015-10" db="EMBL/GenBank/DDBJ databases">
        <title>Metagenome-Assembled Genomes uncover a global brackish microbiome.</title>
        <authorList>
            <person name="Hugerth L.W."/>
            <person name="Larsson J."/>
            <person name="Alneberg J."/>
            <person name="Lindh M.V."/>
            <person name="Legrand C."/>
            <person name="Pinhassi J."/>
            <person name="Andersson A.F."/>
        </authorList>
    </citation>
    <scope>NUCLEOTIDE SEQUENCE [LARGE SCALE GENOMIC DNA]</scope>
    <source>
        <strain evidence="4">BACL9 MAG-120924-bin69</strain>
    </source>
</reference>
<dbReference type="Proteomes" id="UP000051220">
    <property type="component" value="Unassembled WGS sequence"/>
</dbReference>
<dbReference type="EMBL" id="LIDN01000013">
    <property type="protein sequence ID" value="KRP34393.1"/>
    <property type="molecule type" value="Genomic_DNA"/>
</dbReference>
<dbReference type="InterPro" id="IPR036477">
    <property type="entry name" value="Formyl_transf_N_sf"/>
</dbReference>
<sequence length="284" mass="31838">MAARSFVTIGLVGPDRSGAIAAVTQQLFRLGANIESLEEQVARGKFRMTLLASWAGAKLEERRIRAELEALAQHLRMKLTLRLADASRARRRLAVLVSKETHAAESILRAWKSRRLGAETVLLAGNHPQLRSLARRFQLPFALIDYRDRQKAEASLQSHLEKAEVDLVVLARFMKILSPDFVWHWKNRILNIHPSLLPAFPGASAYRQAYDKGVKIVGVTAHFVTPDLDQGPILCQDALRLRPNEPLPSIIARGQKLEAACLLRALKLCLSRQLDIHWGRVHGV</sequence>
<keyword evidence="2" id="KW-0378">Hydrolase</keyword>
<keyword evidence="1" id="KW-0554">One-carbon metabolism</keyword>
<dbReference type="SUPFAM" id="SSF53328">
    <property type="entry name" value="Formyltransferase"/>
    <property type="match status" value="1"/>
</dbReference>
<evidence type="ECO:0000259" key="3">
    <source>
        <dbReference type="PROSITE" id="PS51671"/>
    </source>
</evidence>
<dbReference type="InterPro" id="IPR045865">
    <property type="entry name" value="ACT-like_dom_sf"/>
</dbReference>
<feature type="domain" description="ACT" evidence="3">
    <location>
        <begin position="8"/>
        <end position="86"/>
    </location>
</feature>
<name>A0A0R2XDJ8_9BACT</name>
<dbReference type="InterPro" id="IPR004810">
    <property type="entry name" value="PurU"/>
</dbReference>
<evidence type="ECO:0000313" key="4">
    <source>
        <dbReference type="EMBL" id="KRP34393.1"/>
    </source>
</evidence>
<evidence type="ECO:0000256" key="2">
    <source>
        <dbReference type="ARBA" id="ARBA00022801"/>
    </source>
</evidence>
<comment type="caution">
    <text evidence="4">The sequence shown here is derived from an EMBL/GenBank/DDBJ whole genome shotgun (WGS) entry which is preliminary data.</text>
</comment>
<dbReference type="SUPFAM" id="SSF55021">
    <property type="entry name" value="ACT-like"/>
    <property type="match status" value="1"/>
</dbReference>
<dbReference type="InterPro" id="IPR002912">
    <property type="entry name" value="ACT_dom"/>
</dbReference>
<gene>
    <name evidence="4" type="ORF">ABS33_00750</name>
</gene>
<dbReference type="PROSITE" id="PS51671">
    <property type="entry name" value="ACT"/>
    <property type="match status" value="1"/>
</dbReference>
<protein>
    <submittedName>
        <fullName evidence="4">Formyl transferase</fullName>
    </submittedName>
</protein>
<dbReference type="GO" id="GO:0006730">
    <property type="term" value="P:one-carbon metabolic process"/>
    <property type="evidence" value="ECO:0007669"/>
    <property type="project" value="UniProtKB-KW"/>
</dbReference>
<evidence type="ECO:0000256" key="1">
    <source>
        <dbReference type="ARBA" id="ARBA00022563"/>
    </source>
</evidence>
<dbReference type="PANTHER" id="PTHR42706:SF1">
    <property type="entry name" value="FORMYLTETRAHYDROFOLATE DEFORMYLASE 2, MITOCHONDRIAL"/>
    <property type="match status" value="1"/>
</dbReference>
<dbReference type="GO" id="GO:0016740">
    <property type="term" value="F:transferase activity"/>
    <property type="evidence" value="ECO:0007669"/>
    <property type="project" value="UniProtKB-KW"/>
</dbReference>
<dbReference type="GO" id="GO:0008864">
    <property type="term" value="F:formyltetrahydrofolate deformylase activity"/>
    <property type="evidence" value="ECO:0007669"/>
    <property type="project" value="InterPro"/>
</dbReference>
<dbReference type="Gene3D" id="3.40.50.170">
    <property type="entry name" value="Formyl transferase, N-terminal domain"/>
    <property type="match status" value="1"/>
</dbReference>
<evidence type="ECO:0000313" key="5">
    <source>
        <dbReference type="Proteomes" id="UP000051220"/>
    </source>
</evidence>
<dbReference type="Pfam" id="PF00551">
    <property type="entry name" value="Formyl_trans_N"/>
    <property type="match status" value="1"/>
</dbReference>
<keyword evidence="4" id="KW-0808">Transferase</keyword>
<dbReference type="PANTHER" id="PTHR42706">
    <property type="entry name" value="FORMYLTETRAHYDROFOLATE DEFORMYLASE"/>
    <property type="match status" value="1"/>
</dbReference>
<dbReference type="PRINTS" id="PR01575">
    <property type="entry name" value="FFH4HYDRLASE"/>
</dbReference>
<dbReference type="Gene3D" id="3.30.70.260">
    <property type="match status" value="1"/>
</dbReference>
<dbReference type="AlphaFoldDB" id="A0A0R2XDJ8"/>
<dbReference type="Pfam" id="PF13740">
    <property type="entry name" value="ACT_6"/>
    <property type="match status" value="1"/>
</dbReference>
<dbReference type="NCBIfam" id="NF004684">
    <property type="entry name" value="PRK06027.1"/>
    <property type="match status" value="1"/>
</dbReference>